<protein>
    <submittedName>
        <fullName evidence="2">Retron-type RNA-directed DNA polymerase</fullName>
    </submittedName>
</protein>
<accession>A0A533Q5S8</accession>
<proteinExistence type="inferred from homology"/>
<name>A0A533Q5S8_9BACT</name>
<organism evidence="2 3">
    <name type="scientific">Candidatus Jettenia ecosi</name>
    <dbReference type="NCBI Taxonomy" id="2494326"/>
    <lineage>
        <taxon>Bacteria</taxon>
        <taxon>Pseudomonadati</taxon>
        <taxon>Planctomycetota</taxon>
        <taxon>Candidatus Brocadiia</taxon>
        <taxon>Candidatus Brocadiales</taxon>
        <taxon>Candidatus Brocadiaceae</taxon>
        <taxon>Candidatus Jettenia</taxon>
    </lineage>
</organism>
<evidence type="ECO:0000313" key="3">
    <source>
        <dbReference type="Proteomes" id="UP000319783"/>
    </source>
</evidence>
<dbReference type="InterPro" id="IPR051083">
    <property type="entry name" value="GrpII_Intron_Splice-Mob/Def"/>
</dbReference>
<gene>
    <name evidence="2" type="ORF">JETT_3834</name>
</gene>
<dbReference type="EMBL" id="SULG01000168">
    <property type="protein sequence ID" value="TLD39903.1"/>
    <property type="molecule type" value="Genomic_DNA"/>
</dbReference>
<keyword evidence="2" id="KW-0695">RNA-directed DNA polymerase</keyword>
<comment type="caution">
    <text evidence="2">The sequence shown here is derived from an EMBL/GenBank/DDBJ whole genome shotgun (WGS) entry which is preliminary data.</text>
</comment>
<keyword evidence="2" id="KW-0548">Nucleotidyltransferase</keyword>
<evidence type="ECO:0000313" key="2">
    <source>
        <dbReference type="EMBL" id="TLD39903.1"/>
    </source>
</evidence>
<dbReference type="Proteomes" id="UP000319783">
    <property type="component" value="Unassembled WGS sequence"/>
</dbReference>
<dbReference type="AlphaFoldDB" id="A0A533Q5S8"/>
<dbReference type="PANTHER" id="PTHR34047:SF8">
    <property type="entry name" value="PROTEIN YKFC"/>
    <property type="match status" value="1"/>
</dbReference>
<dbReference type="InterPro" id="IPR043502">
    <property type="entry name" value="DNA/RNA_pol_sf"/>
</dbReference>
<keyword evidence="2" id="KW-0808">Transferase</keyword>
<sequence>MVPFEDKGQYNPVRGKEPCFVHATEEWRKREIAEMLTTPEKIRTLQRKLYRKAKQEPTYRFYALYDKVFRADILSHAYTLVCANKGSAGIDGVTFEAIEEREGVSAFLAELQEALRGKTYQVSPVKRVMIPKADKTERPLGIPTIRDRVAQMAAKLVIEPIFEADFCECSYGFRPKRSAHDAVDDVAYTPSTGDIPKS</sequence>
<dbReference type="PANTHER" id="PTHR34047">
    <property type="entry name" value="NUCLEAR INTRON MATURASE 1, MITOCHONDRIAL-RELATED"/>
    <property type="match status" value="1"/>
</dbReference>
<evidence type="ECO:0000256" key="1">
    <source>
        <dbReference type="ARBA" id="ARBA00034120"/>
    </source>
</evidence>
<comment type="similarity">
    <text evidence="1">Belongs to the bacterial reverse transcriptase family.</text>
</comment>
<dbReference type="GO" id="GO:0003964">
    <property type="term" value="F:RNA-directed DNA polymerase activity"/>
    <property type="evidence" value="ECO:0007669"/>
    <property type="project" value="UniProtKB-KW"/>
</dbReference>
<dbReference type="SUPFAM" id="SSF56672">
    <property type="entry name" value="DNA/RNA polymerases"/>
    <property type="match status" value="1"/>
</dbReference>
<reference evidence="2 3" key="1">
    <citation type="submission" date="2019-04" db="EMBL/GenBank/DDBJ databases">
        <title>Genome of a novel bacterium Candidatus Jettenia ecosi reconstructed from metagenome of an anammox bioreactor.</title>
        <authorList>
            <person name="Mardanov A.V."/>
            <person name="Beletsky A.V."/>
            <person name="Ravin N.V."/>
            <person name="Botchkova E.A."/>
            <person name="Litti Y.V."/>
            <person name="Nozhevnikova A.N."/>
        </authorList>
    </citation>
    <scope>NUCLEOTIDE SEQUENCE [LARGE SCALE GENOMIC DNA]</scope>
    <source>
        <strain evidence="2">J2</strain>
    </source>
</reference>
<dbReference type="CDD" id="cd01651">
    <property type="entry name" value="RT_G2_intron"/>
    <property type="match status" value="1"/>
</dbReference>